<evidence type="ECO:0000259" key="6">
    <source>
        <dbReference type="Pfam" id="PF07291"/>
    </source>
</evidence>
<protein>
    <recommendedName>
        <fullName evidence="6">Methylamine utilisation protein MauE domain-containing protein</fullName>
    </recommendedName>
</protein>
<evidence type="ECO:0000313" key="7">
    <source>
        <dbReference type="EMBL" id="AJW77837.1"/>
    </source>
</evidence>
<feature type="transmembrane region" description="Helical" evidence="5">
    <location>
        <begin position="6"/>
        <end position="25"/>
    </location>
</feature>
<dbReference type="HOGENOM" id="CLU_1640797_0_0_11"/>
<comment type="subcellular location">
    <subcellularLocation>
        <location evidence="1">Membrane</location>
        <topology evidence="1">Multi-pass membrane protein</topology>
    </subcellularLocation>
</comment>
<dbReference type="UniPathway" id="UPA00895"/>
<dbReference type="Proteomes" id="UP000032604">
    <property type="component" value="Chromosome"/>
</dbReference>
<feature type="transmembrane region" description="Helical" evidence="5">
    <location>
        <begin position="46"/>
        <end position="70"/>
    </location>
</feature>
<evidence type="ECO:0000313" key="8">
    <source>
        <dbReference type="Proteomes" id="UP000032604"/>
    </source>
</evidence>
<feature type="domain" description="Methylamine utilisation protein MauE" evidence="6">
    <location>
        <begin position="5"/>
        <end position="127"/>
    </location>
</feature>
<evidence type="ECO:0000256" key="1">
    <source>
        <dbReference type="ARBA" id="ARBA00004141"/>
    </source>
</evidence>
<name>A0A0D5CF07_9MICO</name>
<dbReference type="KEGG" id="cmh:VO01_00530"/>
<evidence type="ECO:0000256" key="2">
    <source>
        <dbReference type="ARBA" id="ARBA00022692"/>
    </source>
</evidence>
<gene>
    <name evidence="7" type="ORF">VO01_00530</name>
</gene>
<sequence>MLGSLLVIARMCAGGFFVWTGSAKLSRSRRFWSQIMGYKIVGPRQARFLAAMLPPVEFVAGLFFAAGLWPAGTGCVLLLLLAAFTVAIASSLLRGLGNDCGCAGSDRVSPILIVRNVVLASLAVAGMSSAAPAYSGEIIVVACGGLLVVAISSHSYRAIGR</sequence>
<dbReference type="InterPro" id="IPR009908">
    <property type="entry name" value="Methylamine_util_MauE"/>
</dbReference>
<dbReference type="OrthoDB" id="5121604at2"/>
<dbReference type="GO" id="GO:0030416">
    <property type="term" value="P:methylamine metabolic process"/>
    <property type="evidence" value="ECO:0007669"/>
    <property type="project" value="InterPro"/>
</dbReference>
<dbReference type="PATRIC" id="fig|33014.5.peg.118"/>
<dbReference type="RefSeq" id="WP_045526097.1">
    <property type="nucleotide sequence ID" value="NZ_CP011043.1"/>
</dbReference>
<keyword evidence="3 5" id="KW-1133">Transmembrane helix</keyword>
<evidence type="ECO:0000256" key="5">
    <source>
        <dbReference type="SAM" id="Phobius"/>
    </source>
</evidence>
<accession>A0A0D5CF07</accession>
<evidence type="ECO:0000256" key="3">
    <source>
        <dbReference type="ARBA" id="ARBA00022989"/>
    </source>
</evidence>
<dbReference type="Pfam" id="PF07291">
    <property type="entry name" value="MauE"/>
    <property type="match status" value="1"/>
</dbReference>
<dbReference type="EMBL" id="CP011043">
    <property type="protein sequence ID" value="AJW77837.1"/>
    <property type="molecule type" value="Genomic_DNA"/>
</dbReference>
<evidence type="ECO:0000256" key="4">
    <source>
        <dbReference type="ARBA" id="ARBA00023136"/>
    </source>
</evidence>
<reference evidence="7 8" key="1">
    <citation type="journal article" date="2015" name="Genome Announc.">
        <title>Complete Genome Sequence of Clavibacter michiganensis subsp. insidiosus R1-1 Using PacBio Single-Molecule Real-Time Technology.</title>
        <authorList>
            <person name="Lu Y."/>
            <person name="Samac D.A."/>
            <person name="Glazebrook J."/>
            <person name="Ishimaru C.A."/>
        </authorList>
    </citation>
    <scope>NUCLEOTIDE SEQUENCE [LARGE SCALE GENOMIC DNA]</scope>
    <source>
        <strain evidence="7 8">R1-1</strain>
    </source>
</reference>
<keyword evidence="4 5" id="KW-0472">Membrane</keyword>
<feature type="transmembrane region" description="Helical" evidence="5">
    <location>
        <begin position="133"/>
        <end position="151"/>
    </location>
</feature>
<organism evidence="7 8">
    <name type="scientific">Clavibacter michiganensis subsp. insidiosus</name>
    <dbReference type="NCBI Taxonomy" id="33014"/>
    <lineage>
        <taxon>Bacteria</taxon>
        <taxon>Bacillati</taxon>
        <taxon>Actinomycetota</taxon>
        <taxon>Actinomycetes</taxon>
        <taxon>Micrococcales</taxon>
        <taxon>Microbacteriaceae</taxon>
        <taxon>Clavibacter</taxon>
    </lineage>
</organism>
<dbReference type="GO" id="GO:0016020">
    <property type="term" value="C:membrane"/>
    <property type="evidence" value="ECO:0007669"/>
    <property type="project" value="UniProtKB-SubCell"/>
</dbReference>
<dbReference type="AlphaFoldDB" id="A0A0D5CF07"/>
<feature type="transmembrane region" description="Helical" evidence="5">
    <location>
        <begin position="108"/>
        <end position="127"/>
    </location>
</feature>
<keyword evidence="2 5" id="KW-0812">Transmembrane</keyword>
<feature type="transmembrane region" description="Helical" evidence="5">
    <location>
        <begin position="76"/>
        <end position="96"/>
    </location>
</feature>
<proteinExistence type="predicted"/>